<accession>E9RIY9</accession>
<protein>
    <submittedName>
        <fullName evidence="1">Uncharacterized protein</fullName>
    </submittedName>
</protein>
<geneLocation type="plasmid" evidence="1">
    <name>pLS20</name>
</geneLocation>
<name>E9RIY9_BACNA</name>
<organism evidence="1">
    <name type="scientific">Bacillus subtilis subsp. natto</name>
    <dbReference type="NCBI Taxonomy" id="86029"/>
    <lineage>
        <taxon>Bacteria</taxon>
        <taxon>Bacillati</taxon>
        <taxon>Bacillota</taxon>
        <taxon>Bacilli</taxon>
        <taxon>Bacillales</taxon>
        <taxon>Bacillaceae</taxon>
        <taxon>Bacillus</taxon>
    </lineage>
</organism>
<dbReference type="AlphaFoldDB" id="E9RIY9"/>
<evidence type="ECO:0000313" key="1">
    <source>
        <dbReference type="EMBL" id="BAJ76904.1"/>
    </source>
</evidence>
<reference evidence="1" key="1">
    <citation type="journal article" date="2006" name="Biosci. Biotechnol. Biochem.">
        <title>Conjugational transfer kinetics of pLS20 between Bacillus subtilis in liquid medium.</title>
        <authorList>
            <person name="Itaya M."/>
            <person name="Sakaya N."/>
            <person name="Matsunaga S."/>
            <person name="Fujita K."/>
            <person name="Kaneko S."/>
        </authorList>
    </citation>
    <scope>NUCLEOTIDE SEQUENCE</scope>
    <source>
        <strain evidence="1">IFO 3335</strain>
        <plasmid evidence="1">pLS20</plasmid>
    </source>
</reference>
<dbReference type="EMBL" id="AB615352">
    <property type="protein sequence ID" value="BAJ76904.1"/>
    <property type="molecule type" value="Genomic_DNA"/>
</dbReference>
<reference evidence="1" key="2">
    <citation type="submission" date="2011-02" db="EMBL/GenBank/DDBJ databases">
        <title>Host Range of a conjugational plasmid pLS20 originated from Bacillus subtilis (natto).</title>
        <authorList>
            <person name="Itaya M."/>
        </authorList>
    </citation>
    <scope>NUCLEOTIDE SEQUENCE</scope>
    <source>
        <strain evidence="1">IFO 3335</strain>
        <plasmid evidence="1">pLS20</plasmid>
    </source>
</reference>
<proteinExistence type="predicted"/>
<keyword evidence="1" id="KW-0614">Plasmid</keyword>
<sequence>MMYEYNKWGKFTLTFTVSYIKTKLQHDFDGPYPVFTKLIIN</sequence>